<proteinExistence type="predicted"/>
<evidence type="ECO:0000313" key="4">
    <source>
        <dbReference type="Proteomes" id="UP001230268"/>
    </source>
</evidence>
<keyword evidence="1" id="KW-0143">Chaperone</keyword>
<dbReference type="Pfam" id="PF11875">
    <property type="entry name" value="DnaJ-like_C11_C"/>
    <property type="match status" value="1"/>
</dbReference>
<gene>
    <name evidence="3" type="ORF">BgAZ_206630</name>
</gene>
<name>A0AAD8USR9_BABGI</name>
<sequence length="283" mass="32326">MEGAPIDKTFSSSLEEYTRSLCAISLKRRPSRYDYLELEPSCSATDIRKAYYHFARICHPDKCHDPSAEKLLIDIQASYDVLSDEYKRMLYDIKNGFRSANELAKQLDDLCEVMKDKYNNFLTDRKDAYVASVNREYERNGLIIKKAIYGDLVLNDPSVATSMETIGTQHIRGPFIDVTVQLQVMVENGVLHMNSGGFMSYAFLPGFYNPLDFLHNKEGDDDEEEEVEEANLYILYLFQGDVHEVTVSDGHSIKLPMKSHRVYGSYIKGPYVIANVEMLQSSC</sequence>
<protein>
    <recommendedName>
        <fullName evidence="2">J domain-containing protein</fullName>
    </recommendedName>
</protein>
<dbReference type="PANTHER" id="PTHR44157">
    <property type="entry name" value="DNAJ HOMOLOG SUBFAMILY C MEMBER 11"/>
    <property type="match status" value="1"/>
</dbReference>
<comment type="caution">
    <text evidence="3">The sequence shown here is derived from an EMBL/GenBank/DDBJ whole genome shotgun (WGS) entry which is preliminary data.</text>
</comment>
<keyword evidence="4" id="KW-1185">Reference proteome</keyword>
<feature type="domain" description="J" evidence="2">
    <location>
        <begin position="31"/>
        <end position="95"/>
    </location>
</feature>
<evidence type="ECO:0000313" key="3">
    <source>
        <dbReference type="EMBL" id="KAK1443787.1"/>
    </source>
</evidence>
<dbReference type="AlphaFoldDB" id="A0AAD8USR9"/>
<dbReference type="SMART" id="SM00271">
    <property type="entry name" value="DnaJ"/>
    <property type="match status" value="1"/>
</dbReference>
<evidence type="ECO:0000256" key="1">
    <source>
        <dbReference type="ARBA" id="ARBA00023186"/>
    </source>
</evidence>
<dbReference type="Pfam" id="PF00226">
    <property type="entry name" value="DnaJ"/>
    <property type="match status" value="1"/>
</dbReference>
<accession>A0AAD8USR9</accession>
<dbReference type="Gene3D" id="1.10.287.110">
    <property type="entry name" value="DnaJ domain"/>
    <property type="match status" value="1"/>
</dbReference>
<dbReference type="CDD" id="cd06257">
    <property type="entry name" value="DnaJ"/>
    <property type="match status" value="1"/>
</dbReference>
<dbReference type="PANTHER" id="PTHR44157:SF1">
    <property type="entry name" value="DNAJ HOMOLOG SUBFAMILY C MEMBER 11"/>
    <property type="match status" value="1"/>
</dbReference>
<dbReference type="EMBL" id="JAVEPI010000002">
    <property type="protein sequence ID" value="KAK1443787.1"/>
    <property type="molecule type" value="Genomic_DNA"/>
</dbReference>
<dbReference type="PRINTS" id="PR00625">
    <property type="entry name" value="JDOMAIN"/>
</dbReference>
<organism evidence="3 4">
    <name type="scientific">Babesia gibsoni</name>
    <dbReference type="NCBI Taxonomy" id="33632"/>
    <lineage>
        <taxon>Eukaryota</taxon>
        <taxon>Sar</taxon>
        <taxon>Alveolata</taxon>
        <taxon>Apicomplexa</taxon>
        <taxon>Aconoidasida</taxon>
        <taxon>Piroplasmida</taxon>
        <taxon>Babesiidae</taxon>
        <taxon>Babesia</taxon>
    </lineage>
</organism>
<dbReference type="PROSITE" id="PS50076">
    <property type="entry name" value="DNAJ_2"/>
    <property type="match status" value="1"/>
</dbReference>
<dbReference type="SUPFAM" id="SSF46565">
    <property type="entry name" value="Chaperone J-domain"/>
    <property type="match status" value="1"/>
</dbReference>
<dbReference type="GO" id="GO:0005739">
    <property type="term" value="C:mitochondrion"/>
    <property type="evidence" value="ECO:0007669"/>
    <property type="project" value="GOC"/>
</dbReference>
<dbReference type="Proteomes" id="UP001230268">
    <property type="component" value="Unassembled WGS sequence"/>
</dbReference>
<dbReference type="InterPro" id="IPR001623">
    <property type="entry name" value="DnaJ_domain"/>
</dbReference>
<dbReference type="InterPro" id="IPR024586">
    <property type="entry name" value="DnaJ-like_C11_C"/>
</dbReference>
<dbReference type="InterPro" id="IPR052243">
    <property type="entry name" value="Mito_inner_membrane_organizer"/>
</dbReference>
<dbReference type="GO" id="GO:0042407">
    <property type="term" value="P:cristae formation"/>
    <property type="evidence" value="ECO:0007669"/>
    <property type="project" value="TreeGrafter"/>
</dbReference>
<evidence type="ECO:0000259" key="2">
    <source>
        <dbReference type="PROSITE" id="PS50076"/>
    </source>
</evidence>
<reference evidence="3" key="1">
    <citation type="submission" date="2023-08" db="EMBL/GenBank/DDBJ databases">
        <title>Draft sequence of the Babesia gibsoni genome.</title>
        <authorList>
            <person name="Yamagishi J.Y."/>
            <person name="Xuan X.X."/>
        </authorList>
    </citation>
    <scope>NUCLEOTIDE SEQUENCE</scope>
    <source>
        <strain evidence="3">Azabu</strain>
    </source>
</reference>
<dbReference type="InterPro" id="IPR036869">
    <property type="entry name" value="J_dom_sf"/>
</dbReference>